<proteinExistence type="predicted"/>
<protein>
    <submittedName>
        <fullName evidence="1">Uncharacterized protein</fullName>
    </submittedName>
</protein>
<dbReference type="EMBL" id="VXRG01000037">
    <property type="protein sequence ID" value="MXY92619.1"/>
    <property type="molecule type" value="Genomic_DNA"/>
</dbReference>
<dbReference type="AlphaFoldDB" id="A0A6B0YRG0"/>
<sequence>MYDWTVLNQTVSNSLAGGQVGTPLFVRWTAAAAQSAPELKPLLAEMSAYAESWLSARPRRVYATGSTDSGHLSLALEYANGQSALLAISLAQDHPTMNLIILGARGSIYQAGSEVTVPAGNLAGGVDEKLQHAAVSSTSRMVAVIDSSLFSRQPVSLSPEGDQR</sequence>
<accession>A0A6B0YRG0</accession>
<organism evidence="1">
    <name type="scientific">Caldilineaceae bacterium SB0664_bin_27</name>
    <dbReference type="NCBI Taxonomy" id="2605260"/>
    <lineage>
        <taxon>Bacteria</taxon>
        <taxon>Bacillati</taxon>
        <taxon>Chloroflexota</taxon>
        <taxon>Caldilineae</taxon>
        <taxon>Caldilineales</taxon>
        <taxon>Caldilineaceae</taxon>
    </lineage>
</organism>
<name>A0A6B0YRG0_9CHLR</name>
<reference evidence="1" key="1">
    <citation type="submission" date="2019-09" db="EMBL/GenBank/DDBJ databases">
        <title>Characterisation of the sponge microbiome using genome-centric metagenomics.</title>
        <authorList>
            <person name="Engelberts J.P."/>
            <person name="Robbins S.J."/>
            <person name="De Goeij J.M."/>
            <person name="Aranda M."/>
            <person name="Bell S.C."/>
            <person name="Webster N.S."/>
        </authorList>
    </citation>
    <scope>NUCLEOTIDE SEQUENCE</scope>
    <source>
        <strain evidence="1">SB0664_bin_27</strain>
    </source>
</reference>
<gene>
    <name evidence="1" type="ORF">F4Y42_04130</name>
</gene>
<comment type="caution">
    <text evidence="1">The sequence shown here is derived from an EMBL/GenBank/DDBJ whole genome shotgun (WGS) entry which is preliminary data.</text>
</comment>
<evidence type="ECO:0000313" key="1">
    <source>
        <dbReference type="EMBL" id="MXY92619.1"/>
    </source>
</evidence>